<comment type="caution">
    <text evidence="2">The sequence shown here is derived from an EMBL/GenBank/DDBJ whole genome shotgun (WGS) entry which is preliminary data.</text>
</comment>
<reference evidence="2 3" key="1">
    <citation type="journal article" date="2016" name="Front. Microbiol.">
        <title>Genomic Resource of Rice Seed Associated Bacteria.</title>
        <authorList>
            <person name="Midha S."/>
            <person name="Bansal K."/>
            <person name="Sharma S."/>
            <person name="Kumar N."/>
            <person name="Patil P.P."/>
            <person name="Chaudhry V."/>
            <person name="Patil P.B."/>
        </authorList>
    </citation>
    <scope>NUCLEOTIDE SEQUENCE [LARGE SCALE GENOMIC DNA]</scope>
    <source>
        <strain evidence="2 3">RSA3</strain>
    </source>
</reference>
<feature type="transmembrane region" description="Helical" evidence="1">
    <location>
        <begin position="54"/>
        <end position="74"/>
    </location>
</feature>
<organism evidence="2 3">
    <name type="scientific">Microbacterium testaceum</name>
    <name type="common">Aureobacterium testaceum</name>
    <name type="synonym">Brevibacterium testaceum</name>
    <dbReference type="NCBI Taxonomy" id="2033"/>
    <lineage>
        <taxon>Bacteria</taxon>
        <taxon>Bacillati</taxon>
        <taxon>Actinomycetota</taxon>
        <taxon>Actinomycetes</taxon>
        <taxon>Micrococcales</taxon>
        <taxon>Microbacteriaceae</taxon>
        <taxon>Microbacterium</taxon>
    </lineage>
</organism>
<dbReference type="PATRIC" id="fig|2033.4.peg.1467"/>
<evidence type="ECO:0000313" key="3">
    <source>
        <dbReference type="Proteomes" id="UP000072189"/>
    </source>
</evidence>
<evidence type="ECO:0000256" key="1">
    <source>
        <dbReference type="SAM" id="Phobius"/>
    </source>
</evidence>
<keyword evidence="1" id="KW-1133">Transmembrane helix</keyword>
<keyword evidence="1" id="KW-0812">Transmembrane</keyword>
<accession>A0A147F6Y5</accession>
<gene>
    <name evidence="2" type="ORF">RSA3_10090</name>
</gene>
<feature type="transmembrane region" description="Helical" evidence="1">
    <location>
        <begin position="107"/>
        <end position="131"/>
    </location>
</feature>
<dbReference type="RefSeq" id="WP_058598214.1">
    <property type="nucleotide sequence ID" value="NZ_LDRR01000021.1"/>
</dbReference>
<dbReference type="OrthoDB" id="149032at2"/>
<feature type="transmembrane region" description="Helical" evidence="1">
    <location>
        <begin position="174"/>
        <end position="195"/>
    </location>
</feature>
<name>A0A147F6Y5_MICTE</name>
<evidence type="ECO:0000313" key="2">
    <source>
        <dbReference type="EMBL" id="KTS11453.1"/>
    </source>
</evidence>
<proteinExistence type="predicted"/>
<feature type="transmembrane region" description="Helical" evidence="1">
    <location>
        <begin position="137"/>
        <end position="162"/>
    </location>
</feature>
<sequence>MNLHRLGTVIGIELRQRVRSVGWYVLLGVFFVILMAVLALSFASFALASGGNEWFFSLVIMLVLLLVLLVSPTLSGSALNGDRDAATLAPVQVTLVTTAEIVIGKFLAAWISGLAFLVVAAPFLVVATAAGGLNPGVILASLGILVLEVGVVAAVGVGFSAVVARPIFSVASTYLVIAALSIGTLIAFGLGGLAVRSEQVSITRDFDWNALPEGCAPGALDGSSQCPTYDELPCIENRYTSEVPRFDRVWWVLAANPFVILADATPPTYVDGYPRDLFSQIAYSVRLAQKAPETETRFDGCVAPQDSWSNETPEDQLEGTVPSWFVGLFVQLIIAAGLLTWGIARTRTPAKRLPPGTRIA</sequence>
<feature type="transmembrane region" description="Helical" evidence="1">
    <location>
        <begin position="324"/>
        <end position="344"/>
    </location>
</feature>
<feature type="transmembrane region" description="Helical" evidence="1">
    <location>
        <begin position="21"/>
        <end position="48"/>
    </location>
</feature>
<dbReference type="EMBL" id="LDRV01000061">
    <property type="protein sequence ID" value="KTS11453.1"/>
    <property type="molecule type" value="Genomic_DNA"/>
</dbReference>
<keyword evidence="1" id="KW-0472">Membrane</keyword>
<dbReference type="AlphaFoldDB" id="A0A147F6Y5"/>
<dbReference type="Proteomes" id="UP000072189">
    <property type="component" value="Unassembled WGS sequence"/>
</dbReference>
<protein>
    <submittedName>
        <fullName evidence="2">ABC transporter</fullName>
    </submittedName>
</protein>